<evidence type="ECO:0000259" key="1">
    <source>
        <dbReference type="Pfam" id="PF13930"/>
    </source>
</evidence>
<reference evidence="2 3" key="1">
    <citation type="submission" date="2020-03" db="EMBL/GenBank/DDBJ databases">
        <authorList>
            <person name="Wang L."/>
            <person name="He N."/>
            <person name="Li Y."/>
            <person name="Fang Y."/>
            <person name="Zhang F."/>
        </authorList>
    </citation>
    <scope>NUCLEOTIDE SEQUENCE [LARGE SCALE GENOMIC DNA]</scope>
    <source>
        <strain evidence="2 3">36D10-4-7</strain>
    </source>
</reference>
<keyword evidence="3" id="KW-1185">Reference proteome</keyword>
<proteinExistence type="predicted"/>
<organism evidence="2 3">
    <name type="scientific">Sphingomonas corticis</name>
    <dbReference type="NCBI Taxonomy" id="2722791"/>
    <lineage>
        <taxon>Bacteria</taxon>
        <taxon>Pseudomonadati</taxon>
        <taxon>Pseudomonadota</taxon>
        <taxon>Alphaproteobacteria</taxon>
        <taxon>Sphingomonadales</taxon>
        <taxon>Sphingomonadaceae</taxon>
        <taxon>Sphingomonas</taxon>
    </lineage>
</organism>
<sequence length="140" mass="15847">MRNGYTYQIDARERTRRVSGALTVTDVPIRSRASQVQAGGAERRASDDGGHYIAARFNGPTEAFNHFAQDANFNRGGYRVLEDEWAREKRGGKTVTVRIVPRFEDESVRPSAIDVWWTVDGDEKSLKFPNERSEKSRGGR</sequence>
<accession>A0ABX1CPT9</accession>
<gene>
    <name evidence="2" type="ORF">HBH26_15360</name>
</gene>
<name>A0ABX1CPT9_9SPHN</name>
<dbReference type="RefSeq" id="WP_168135515.1">
    <property type="nucleotide sequence ID" value="NZ_JAAVJH010000011.1"/>
</dbReference>
<feature type="domain" description="Type VII secretion system protein EssD-like" evidence="1">
    <location>
        <begin position="3"/>
        <end position="118"/>
    </location>
</feature>
<protein>
    <recommendedName>
        <fullName evidence="1">Type VII secretion system protein EssD-like domain-containing protein</fullName>
    </recommendedName>
</protein>
<dbReference type="Pfam" id="PF13930">
    <property type="entry name" value="Endonuclea_NS_2"/>
    <property type="match status" value="1"/>
</dbReference>
<comment type="caution">
    <text evidence="2">The sequence shown here is derived from an EMBL/GenBank/DDBJ whole genome shotgun (WGS) entry which is preliminary data.</text>
</comment>
<dbReference type="Gene3D" id="3.40.570.10">
    <property type="entry name" value="Extracellular Endonuclease, subunit A"/>
    <property type="match status" value="1"/>
</dbReference>
<dbReference type="InterPro" id="IPR044927">
    <property type="entry name" value="Endonuclea_NS_2"/>
</dbReference>
<dbReference type="EMBL" id="JAAVJH010000011">
    <property type="protein sequence ID" value="NJR79964.1"/>
    <property type="molecule type" value="Genomic_DNA"/>
</dbReference>
<evidence type="ECO:0000313" key="3">
    <source>
        <dbReference type="Proteomes" id="UP000732399"/>
    </source>
</evidence>
<dbReference type="InterPro" id="IPR044929">
    <property type="entry name" value="DNA/RNA_non-sp_Endonuclease_sf"/>
</dbReference>
<evidence type="ECO:0000313" key="2">
    <source>
        <dbReference type="EMBL" id="NJR79964.1"/>
    </source>
</evidence>
<dbReference type="Proteomes" id="UP000732399">
    <property type="component" value="Unassembled WGS sequence"/>
</dbReference>